<dbReference type="InterPro" id="IPR002347">
    <property type="entry name" value="SDR_fam"/>
</dbReference>
<dbReference type="SUPFAM" id="SSF51735">
    <property type="entry name" value="NAD(P)-binding Rossmann-fold domains"/>
    <property type="match status" value="1"/>
</dbReference>
<name>A0A926RXS9_9BACI</name>
<dbReference type="Gene3D" id="3.40.50.720">
    <property type="entry name" value="NAD(P)-binding Rossmann-like Domain"/>
    <property type="match status" value="1"/>
</dbReference>
<dbReference type="FunFam" id="3.40.50.720:FF:000084">
    <property type="entry name" value="Short-chain dehydrogenase reductase"/>
    <property type="match status" value="1"/>
</dbReference>
<dbReference type="EC" id="1.1.1.47" evidence="3"/>
<keyword evidence="4" id="KW-1185">Reference proteome</keyword>
<dbReference type="PRINTS" id="PR00080">
    <property type="entry name" value="SDRFAMILY"/>
</dbReference>
<evidence type="ECO:0000313" key="4">
    <source>
        <dbReference type="Proteomes" id="UP000626844"/>
    </source>
</evidence>
<sequence>MGKLAGKVAVITGGSRGQGASHVRMFVEEGAKVVFTDILVDEGEALAKELGENVKFVKHDVTNPKEWKHVMDETESTFGAVNILINNAGIYLGKYIEDLSEEEFRKVINVNLFSVFLGMKTVLPSMKKAGKGSIINVSSINGLRGMVASAAYDASKFAIRGITKTAALEFAEYGIRVNSVHPGAIQTPMIETEDAIENAGETYGKAPLKRVGQPEEVSKLVIFLASDDSSYSTGSEFVLDGGVTASN</sequence>
<proteinExistence type="inferred from homology"/>
<protein>
    <submittedName>
        <fullName evidence="3">Glucose 1-dehydrogenase</fullName>
        <ecNumber evidence="3">1.1.1.47</ecNumber>
    </submittedName>
</protein>
<dbReference type="PANTHER" id="PTHR24321:SF8">
    <property type="entry name" value="ESTRADIOL 17-BETA-DEHYDROGENASE 8-RELATED"/>
    <property type="match status" value="1"/>
</dbReference>
<evidence type="ECO:0000256" key="1">
    <source>
        <dbReference type="ARBA" id="ARBA00006484"/>
    </source>
</evidence>
<dbReference type="EMBL" id="JACXAI010000014">
    <property type="protein sequence ID" value="MBD1381005.1"/>
    <property type="molecule type" value="Genomic_DNA"/>
</dbReference>
<reference evidence="3" key="1">
    <citation type="submission" date="2020-09" db="EMBL/GenBank/DDBJ databases">
        <title>A novel bacterium of genus Bacillus, isolated from South China Sea.</title>
        <authorList>
            <person name="Huang H."/>
            <person name="Mo K."/>
            <person name="Hu Y."/>
        </authorList>
    </citation>
    <scope>NUCLEOTIDE SEQUENCE</scope>
    <source>
        <strain evidence="3">IB182487</strain>
    </source>
</reference>
<dbReference type="InterPro" id="IPR036291">
    <property type="entry name" value="NAD(P)-bd_dom_sf"/>
</dbReference>
<dbReference type="PRINTS" id="PR00081">
    <property type="entry name" value="GDHRDH"/>
</dbReference>
<organism evidence="3 4">
    <name type="scientific">Metabacillus arenae</name>
    <dbReference type="NCBI Taxonomy" id="2771434"/>
    <lineage>
        <taxon>Bacteria</taxon>
        <taxon>Bacillati</taxon>
        <taxon>Bacillota</taxon>
        <taxon>Bacilli</taxon>
        <taxon>Bacillales</taxon>
        <taxon>Bacillaceae</taxon>
        <taxon>Metabacillus</taxon>
    </lineage>
</organism>
<accession>A0A926RXS9</accession>
<dbReference type="NCBIfam" id="NF005559">
    <property type="entry name" value="PRK07231.1"/>
    <property type="match status" value="1"/>
</dbReference>
<dbReference type="GO" id="GO:0008206">
    <property type="term" value="P:bile acid metabolic process"/>
    <property type="evidence" value="ECO:0007669"/>
    <property type="project" value="UniProtKB-ARBA"/>
</dbReference>
<evidence type="ECO:0000313" key="3">
    <source>
        <dbReference type="EMBL" id="MBD1381005.1"/>
    </source>
</evidence>
<dbReference type="GO" id="GO:0047936">
    <property type="term" value="F:glucose 1-dehydrogenase [NAD(P)+] activity"/>
    <property type="evidence" value="ECO:0007669"/>
    <property type="project" value="UniProtKB-EC"/>
</dbReference>
<comment type="caution">
    <text evidence="3">The sequence shown here is derived from an EMBL/GenBank/DDBJ whole genome shotgun (WGS) entry which is preliminary data.</text>
</comment>
<gene>
    <name evidence="3" type="ORF">IC621_12250</name>
</gene>
<dbReference type="Pfam" id="PF13561">
    <property type="entry name" value="adh_short_C2"/>
    <property type="match status" value="1"/>
</dbReference>
<dbReference type="PANTHER" id="PTHR24321">
    <property type="entry name" value="DEHYDROGENASES, SHORT CHAIN"/>
    <property type="match status" value="1"/>
</dbReference>
<comment type="similarity">
    <text evidence="1">Belongs to the short-chain dehydrogenases/reductases (SDR) family.</text>
</comment>
<dbReference type="RefSeq" id="WP_191158598.1">
    <property type="nucleotide sequence ID" value="NZ_JACXAI010000014.1"/>
</dbReference>
<dbReference type="AlphaFoldDB" id="A0A926RXS9"/>
<keyword evidence="2 3" id="KW-0560">Oxidoreductase</keyword>
<evidence type="ECO:0000256" key="2">
    <source>
        <dbReference type="ARBA" id="ARBA00023002"/>
    </source>
</evidence>
<dbReference type="Proteomes" id="UP000626844">
    <property type="component" value="Unassembled WGS sequence"/>
</dbReference>